<reference evidence="3 4" key="1">
    <citation type="submission" date="2019-07" db="EMBL/GenBank/DDBJ databases">
        <title>Draft genome sequence of Brevibacterium aurantiacum XU54 isolated from Xinjiang China.</title>
        <authorList>
            <person name="Xu X."/>
        </authorList>
    </citation>
    <scope>NUCLEOTIDE SEQUENCE [LARGE SCALE GENOMIC DNA]</scope>
    <source>
        <strain evidence="3 4">XU54</strain>
    </source>
</reference>
<comment type="caution">
    <text evidence="3">The sequence shown here is derived from an EMBL/GenBank/DDBJ whole genome shotgun (WGS) entry which is preliminary data.</text>
</comment>
<dbReference type="PANTHER" id="PTHR35525">
    <property type="entry name" value="BLL6575 PROTEIN"/>
    <property type="match status" value="1"/>
</dbReference>
<dbReference type="PANTHER" id="PTHR35525:SF3">
    <property type="entry name" value="BLL6575 PROTEIN"/>
    <property type="match status" value="1"/>
</dbReference>
<evidence type="ECO:0000313" key="4">
    <source>
        <dbReference type="Proteomes" id="UP000316406"/>
    </source>
</evidence>
<accession>A0A556C3Y6</accession>
<keyword evidence="4" id="KW-1185">Reference proteome</keyword>
<dbReference type="Pfam" id="PF11706">
    <property type="entry name" value="zf-CGNR"/>
    <property type="match status" value="1"/>
</dbReference>
<dbReference type="AlphaFoldDB" id="A0A556C3Y6"/>
<organism evidence="3 4">
    <name type="scientific">Brevibacterium aurantiacum</name>
    <dbReference type="NCBI Taxonomy" id="273384"/>
    <lineage>
        <taxon>Bacteria</taxon>
        <taxon>Bacillati</taxon>
        <taxon>Actinomycetota</taxon>
        <taxon>Actinomycetes</taxon>
        <taxon>Micrococcales</taxon>
        <taxon>Brevibacteriaceae</taxon>
        <taxon>Brevibacterium</taxon>
    </lineage>
</organism>
<dbReference type="EMBL" id="VLTK01000021">
    <property type="protein sequence ID" value="TSI12121.1"/>
    <property type="molecule type" value="Genomic_DNA"/>
</dbReference>
<dbReference type="Proteomes" id="UP000316406">
    <property type="component" value="Unassembled WGS sequence"/>
</dbReference>
<sequence>MVTQREIPDWDPSSPAPGGLEFVRQFANTLDCYRYRDDLADIGHADARMRRIDPDAYDLFLPPRPHPMQLDDLIKLRSARAALRATLGCMTRWTLPATSSYSSKTLPPPELSETEPPEFSSPCSLELSDNGVQFVPDGGWANALTSWLSLELLVGTRTGEVARLKVCANPECQWVFWDASRPGTGRWCSMRLCGGQAKARRYREKRGDSTHG</sequence>
<dbReference type="InterPro" id="IPR010852">
    <property type="entry name" value="ABATE"/>
</dbReference>
<dbReference type="SUPFAM" id="SSF160904">
    <property type="entry name" value="Jann2411-like"/>
    <property type="match status" value="1"/>
</dbReference>
<feature type="region of interest" description="Disordered" evidence="1">
    <location>
        <begin position="100"/>
        <end position="120"/>
    </location>
</feature>
<evidence type="ECO:0000259" key="2">
    <source>
        <dbReference type="Pfam" id="PF11706"/>
    </source>
</evidence>
<name>A0A556C3Y6_BREAU</name>
<evidence type="ECO:0000256" key="1">
    <source>
        <dbReference type="SAM" id="MobiDB-lite"/>
    </source>
</evidence>
<dbReference type="Gene3D" id="1.10.3300.10">
    <property type="entry name" value="Jann2411-like domain"/>
    <property type="match status" value="1"/>
</dbReference>
<feature type="domain" description="Zinc finger CGNR" evidence="2">
    <location>
        <begin position="163"/>
        <end position="206"/>
    </location>
</feature>
<gene>
    <name evidence="3" type="ORF">FO013_20815</name>
</gene>
<protein>
    <submittedName>
        <fullName evidence="3">CGNR zinc finger domain-containing protein</fullName>
    </submittedName>
</protein>
<dbReference type="InterPro" id="IPR021005">
    <property type="entry name" value="Znf_CGNR"/>
</dbReference>
<proteinExistence type="predicted"/>
<dbReference type="OrthoDB" id="123307at2"/>
<dbReference type="InterPro" id="IPR023286">
    <property type="entry name" value="ABATE_dom_sf"/>
</dbReference>
<evidence type="ECO:0000313" key="3">
    <source>
        <dbReference type="EMBL" id="TSI12121.1"/>
    </source>
</evidence>
<dbReference type="RefSeq" id="WP_143924478.1">
    <property type="nucleotide sequence ID" value="NZ_VLTK01000021.1"/>
</dbReference>